<keyword evidence="2" id="KW-0547">Nucleotide-binding</keyword>
<evidence type="ECO:0000256" key="2">
    <source>
        <dbReference type="ARBA" id="ARBA00022741"/>
    </source>
</evidence>
<sequence length="409" mass="44222">MIGITGSVGKTSTREAVRCALGNTRRVRAAVQNYNNELGLPLTVLGESAQDSSLIGWAGVLWRGWYRSWRRQKDNPDVLVLEYGADRKGDMVYLTSIARPHVAVLTSVAPAHTEFFGSLEDVAEEKSQLIRALPDDGVAVLNADDGRVRGMKVLARGAVVTAGYATDADVRVEDVQLSMHYDGSFKEGQRVSELRCLVRAGRDRAEVVLTNVLGDGHVHSMVLGIAAALQTGLSLENIARNLRAYAPMPGRLNLLPGVKQTLLLDDSYNASPAATHMALEALATIPITGETHRIAALGDMLELGAISQKSHYDVGAHVAALPIDLLVAVGEQAREVARGALEAGMPQERVFTYARAQDAGRFIQDHLKPGDAVLIKGSQGVRMEKITKELMANPLRAKELLVRQSKGWQ</sequence>
<dbReference type="EMBL" id="MGET01000045">
    <property type="protein sequence ID" value="OGL89286.1"/>
    <property type="molecule type" value="Genomic_DNA"/>
</dbReference>
<dbReference type="SUPFAM" id="SSF53623">
    <property type="entry name" value="MurD-like peptide ligases, catalytic domain"/>
    <property type="match status" value="1"/>
</dbReference>
<evidence type="ECO:0000313" key="6">
    <source>
        <dbReference type="EMBL" id="OGL89286.1"/>
    </source>
</evidence>
<dbReference type="SUPFAM" id="SSF53244">
    <property type="entry name" value="MurD-like peptide ligases, peptide-binding domain"/>
    <property type="match status" value="1"/>
</dbReference>
<dbReference type="AlphaFoldDB" id="A0A1F7VFJ7"/>
<reference evidence="6 7" key="1">
    <citation type="journal article" date="2016" name="Nat. Commun.">
        <title>Thousands of microbial genomes shed light on interconnected biogeochemical processes in an aquifer system.</title>
        <authorList>
            <person name="Anantharaman K."/>
            <person name="Brown C.T."/>
            <person name="Hug L.A."/>
            <person name="Sharon I."/>
            <person name="Castelle C.J."/>
            <person name="Probst A.J."/>
            <person name="Thomas B.C."/>
            <person name="Singh A."/>
            <person name="Wilkins M.J."/>
            <person name="Karaoz U."/>
            <person name="Brodie E.L."/>
            <person name="Williams K.H."/>
            <person name="Hubbard S.S."/>
            <person name="Banfield J.F."/>
        </authorList>
    </citation>
    <scope>NUCLEOTIDE SEQUENCE [LARGE SCALE GENOMIC DNA]</scope>
</reference>
<dbReference type="InterPro" id="IPR036565">
    <property type="entry name" value="Mur-like_cat_sf"/>
</dbReference>
<name>A0A1F7VFJ7_9BACT</name>
<dbReference type="Gene3D" id="3.90.190.20">
    <property type="entry name" value="Mur ligase, C-terminal domain"/>
    <property type="match status" value="1"/>
</dbReference>
<dbReference type="InterPro" id="IPR013221">
    <property type="entry name" value="Mur_ligase_cen"/>
</dbReference>
<gene>
    <name evidence="6" type="ORF">A3I45_00770</name>
</gene>
<evidence type="ECO:0000259" key="4">
    <source>
        <dbReference type="Pfam" id="PF02875"/>
    </source>
</evidence>
<keyword evidence="1" id="KW-0436">Ligase</keyword>
<evidence type="ECO:0000259" key="5">
    <source>
        <dbReference type="Pfam" id="PF08245"/>
    </source>
</evidence>
<dbReference type="Pfam" id="PF02875">
    <property type="entry name" value="Mur_ligase_C"/>
    <property type="match status" value="1"/>
</dbReference>
<proteinExistence type="predicted"/>
<dbReference type="InterPro" id="IPR051046">
    <property type="entry name" value="MurCDEF_CellWall_CoF430Synth"/>
</dbReference>
<keyword evidence="3" id="KW-0067">ATP-binding</keyword>
<dbReference type="Proteomes" id="UP000177574">
    <property type="component" value="Unassembled WGS sequence"/>
</dbReference>
<dbReference type="Gene3D" id="3.40.1190.10">
    <property type="entry name" value="Mur-like, catalytic domain"/>
    <property type="match status" value="1"/>
</dbReference>
<dbReference type="PANTHER" id="PTHR43024:SF1">
    <property type="entry name" value="UDP-N-ACETYLMURAMOYL-TRIPEPTIDE--D-ALANYL-D-ALANINE LIGASE"/>
    <property type="match status" value="1"/>
</dbReference>
<accession>A0A1F7VFJ7</accession>
<dbReference type="InterPro" id="IPR004101">
    <property type="entry name" value="Mur_ligase_C"/>
</dbReference>
<feature type="domain" description="Mur ligase central" evidence="5">
    <location>
        <begin position="73"/>
        <end position="180"/>
    </location>
</feature>
<evidence type="ECO:0000313" key="7">
    <source>
        <dbReference type="Proteomes" id="UP000177574"/>
    </source>
</evidence>
<dbReference type="PANTHER" id="PTHR43024">
    <property type="entry name" value="UDP-N-ACETYLMURAMOYL-TRIPEPTIDE--D-ALANYL-D-ALANINE LIGASE"/>
    <property type="match status" value="1"/>
</dbReference>
<organism evidence="6 7">
    <name type="scientific">Candidatus Uhrbacteria bacterium RIFCSPLOWO2_02_FULL_53_10</name>
    <dbReference type="NCBI Taxonomy" id="1802411"/>
    <lineage>
        <taxon>Bacteria</taxon>
        <taxon>Candidatus Uhriibacteriota</taxon>
    </lineage>
</organism>
<feature type="domain" description="Mur ligase C-terminal" evidence="4">
    <location>
        <begin position="250"/>
        <end position="378"/>
    </location>
</feature>
<evidence type="ECO:0000256" key="3">
    <source>
        <dbReference type="ARBA" id="ARBA00022840"/>
    </source>
</evidence>
<dbReference type="InterPro" id="IPR036615">
    <property type="entry name" value="Mur_ligase_C_dom_sf"/>
</dbReference>
<protein>
    <recommendedName>
        <fullName evidence="8">UDP-N-acetylmuramoyl-tripeptide--D-alanyl-D-alanine ligase</fullName>
    </recommendedName>
</protein>
<dbReference type="GO" id="GO:0016881">
    <property type="term" value="F:acid-amino acid ligase activity"/>
    <property type="evidence" value="ECO:0007669"/>
    <property type="project" value="InterPro"/>
</dbReference>
<dbReference type="Pfam" id="PF08245">
    <property type="entry name" value="Mur_ligase_M"/>
    <property type="match status" value="1"/>
</dbReference>
<evidence type="ECO:0000256" key="1">
    <source>
        <dbReference type="ARBA" id="ARBA00022598"/>
    </source>
</evidence>
<dbReference type="GO" id="GO:0005524">
    <property type="term" value="F:ATP binding"/>
    <property type="evidence" value="ECO:0007669"/>
    <property type="project" value="UniProtKB-KW"/>
</dbReference>
<comment type="caution">
    <text evidence="6">The sequence shown here is derived from an EMBL/GenBank/DDBJ whole genome shotgun (WGS) entry which is preliminary data.</text>
</comment>
<evidence type="ECO:0008006" key="8">
    <source>
        <dbReference type="Google" id="ProtNLM"/>
    </source>
</evidence>